<keyword evidence="2" id="KW-1185">Reference proteome</keyword>
<gene>
    <name evidence="1" type="ORF">Vbra_18759</name>
</gene>
<dbReference type="Proteomes" id="UP000041254">
    <property type="component" value="Unassembled WGS sequence"/>
</dbReference>
<organism evidence="1 2">
    <name type="scientific">Vitrella brassicaformis (strain CCMP3155)</name>
    <dbReference type="NCBI Taxonomy" id="1169540"/>
    <lineage>
        <taxon>Eukaryota</taxon>
        <taxon>Sar</taxon>
        <taxon>Alveolata</taxon>
        <taxon>Colpodellida</taxon>
        <taxon>Vitrellaceae</taxon>
        <taxon>Vitrella</taxon>
    </lineage>
</organism>
<proteinExistence type="predicted"/>
<dbReference type="AlphaFoldDB" id="A0A0G4GVU7"/>
<dbReference type="VEuPathDB" id="CryptoDB:Vbra_18759"/>
<reference evidence="1 2" key="1">
    <citation type="submission" date="2014-11" db="EMBL/GenBank/DDBJ databases">
        <authorList>
            <person name="Zhu J."/>
            <person name="Qi W."/>
            <person name="Song R."/>
        </authorList>
    </citation>
    <scope>NUCLEOTIDE SEQUENCE [LARGE SCALE GENOMIC DNA]</scope>
</reference>
<evidence type="ECO:0000313" key="1">
    <source>
        <dbReference type="EMBL" id="CEM34800.1"/>
    </source>
</evidence>
<name>A0A0G4GVU7_VITBC</name>
<sequence>MFVASESRTGLHLLTLLCCLVVIGLVRYALSAEGRKVLVKVLKWLDELWPRVLVFCGLEWILGDLLTLKTPEEASQTAARLREEIDHIQVELGVPQEGQALVGEGLVSKLEPTAGGTRVFMREEGGTEEFKIVVPNATSHFHELANVEAVCDGFKWVGRKVAQQQSLDGQKSGEPFCLFNAMVDRLGPHEVAALSGDFTDLLGVEVSALFAACKTLDLATNITKQIKKRIDQLLRDQHIDGWLTYEHDDNTNNTTCGGSSGLLASLPLIITSADVRLATADKTLYLSRPEAIRQYSLYSHQLGDRMHLTRNANRRQDELAGWQVTVHTQQTVPARYRDRFNPADPPCRHQDFDYGSFRESVVERMAWLSLPRVSGQDCCPSSAEYHRICALMAQQPPLWDGCRTIDYGIYRTYRLVILCGEEDGDDFAACIKMDKLSYGSASISIHTTEAPQQGVSGPAAFLGQFTSPTTRWTTLCGYCRTSDRRANALVRWTHEGRENPCM</sequence>
<dbReference type="EMBL" id="CDMY01000831">
    <property type="protein sequence ID" value="CEM34800.1"/>
    <property type="molecule type" value="Genomic_DNA"/>
</dbReference>
<dbReference type="InParanoid" id="A0A0G4GVU7"/>
<accession>A0A0G4GVU7</accession>
<protein>
    <submittedName>
        <fullName evidence="1">Uncharacterized protein</fullName>
    </submittedName>
</protein>
<evidence type="ECO:0000313" key="2">
    <source>
        <dbReference type="Proteomes" id="UP000041254"/>
    </source>
</evidence>
<dbReference type="PhylomeDB" id="A0A0G4GVU7"/>